<proteinExistence type="predicted"/>
<feature type="signal peptide" evidence="6">
    <location>
        <begin position="1"/>
        <end position="21"/>
    </location>
</feature>
<keyword evidence="5" id="KW-0812">Transmembrane</keyword>
<feature type="domain" description="EGF-like" evidence="7">
    <location>
        <begin position="128"/>
        <end position="165"/>
    </location>
</feature>
<evidence type="ECO:0000259" key="7">
    <source>
        <dbReference type="PROSITE" id="PS50026"/>
    </source>
</evidence>
<dbReference type="SMART" id="SM00181">
    <property type="entry name" value="EGF"/>
    <property type="match status" value="2"/>
</dbReference>
<evidence type="ECO:0000256" key="6">
    <source>
        <dbReference type="SAM" id="SignalP"/>
    </source>
</evidence>
<sequence>MTIPTDFHFTGSLLIFSVVLQIPNIATITSRVFGNDENSMEHGVHYGRTNFSCFNGGSLINGRCHCQERFEGEACEVEPCLHGGRKSKAGKCHCPYGLTGERCEMVTQCIEGKGKLENGRCKCEDRWTGIFCQSRMCHNGISVGSGGQTGSFCLCDIGFTGPFCETPIECNHGSITVENLCSCAPNWVGEDCNQCAYGEFHYSLAKLMVVVVVSKKIVFLLGYEHQLIDGDCKLITAENSLIAVRNSKAVTLWSLILVIAAASFSTILIAAVIIIYIKKCKRKPSRVGSDAGTDV</sequence>
<feature type="transmembrane region" description="Helical" evidence="5">
    <location>
        <begin position="252"/>
        <end position="277"/>
    </location>
</feature>
<evidence type="ECO:0000256" key="1">
    <source>
        <dbReference type="ARBA" id="ARBA00022536"/>
    </source>
</evidence>
<keyword evidence="5" id="KW-1133">Transmembrane helix</keyword>
<feature type="disulfide bond" evidence="4">
    <location>
        <begin position="155"/>
        <end position="164"/>
    </location>
</feature>
<keyword evidence="2" id="KW-0677">Repeat</keyword>
<accession>A0A3P7EC87</accession>
<dbReference type="PANTHER" id="PTHR11219">
    <property type="entry name" value="TENEURIN AND N-ACETYLGLUCOSAMINE-1-PHOSPHODIESTER ALPHA-N-ACETYLGLUCOSAMINIDASE"/>
    <property type="match status" value="1"/>
</dbReference>
<feature type="domain" description="EGF-like" evidence="7">
    <location>
        <begin position="71"/>
        <end position="104"/>
    </location>
</feature>
<keyword evidence="9" id="KW-1185">Reference proteome</keyword>
<comment type="caution">
    <text evidence="4">Lacks conserved residue(s) required for the propagation of feature annotation.</text>
</comment>
<evidence type="ECO:0000313" key="9">
    <source>
        <dbReference type="Proteomes" id="UP000270924"/>
    </source>
</evidence>
<dbReference type="PROSITE" id="PS01186">
    <property type="entry name" value="EGF_2"/>
    <property type="match status" value="1"/>
</dbReference>
<dbReference type="OrthoDB" id="10045365at2759"/>
<keyword evidence="5" id="KW-0472">Membrane</keyword>
<dbReference type="PANTHER" id="PTHR11219:SF69">
    <property type="entry name" value="TENEURIN-A"/>
    <property type="match status" value="1"/>
</dbReference>
<dbReference type="PROSITE" id="PS00022">
    <property type="entry name" value="EGF_1"/>
    <property type="match status" value="2"/>
</dbReference>
<evidence type="ECO:0000313" key="8">
    <source>
        <dbReference type="EMBL" id="VDM18913.1"/>
    </source>
</evidence>
<dbReference type="InterPro" id="IPR000742">
    <property type="entry name" value="EGF"/>
</dbReference>
<feature type="chain" id="PRO_5018276809" description="EGF-like domain-containing protein" evidence="6">
    <location>
        <begin position="22"/>
        <end position="295"/>
    </location>
</feature>
<reference evidence="8 9" key="1">
    <citation type="submission" date="2018-11" db="EMBL/GenBank/DDBJ databases">
        <authorList>
            <consortium name="Pathogen Informatics"/>
        </authorList>
    </citation>
    <scope>NUCLEOTIDE SEQUENCE [LARGE SCALE GENOMIC DNA]</scope>
</reference>
<dbReference type="OMA" id="RCEKVTY"/>
<gene>
    <name evidence="8" type="ORF">WBA_LOCUS10196</name>
</gene>
<keyword evidence="1 4" id="KW-0245">EGF-like domain</keyword>
<dbReference type="AlphaFoldDB" id="A0A3P7EC87"/>
<dbReference type="InParanoid" id="A0A3P7EC87"/>
<dbReference type="PROSITE" id="PS50026">
    <property type="entry name" value="EGF_3"/>
    <property type="match status" value="2"/>
</dbReference>
<keyword evidence="3 4" id="KW-1015">Disulfide bond</keyword>
<dbReference type="EMBL" id="UYWW01012153">
    <property type="protein sequence ID" value="VDM18913.1"/>
    <property type="molecule type" value="Genomic_DNA"/>
</dbReference>
<evidence type="ECO:0000256" key="4">
    <source>
        <dbReference type="PROSITE-ProRule" id="PRU00076"/>
    </source>
</evidence>
<name>A0A3P7EC87_WUCBA</name>
<feature type="disulfide bond" evidence="4">
    <location>
        <begin position="94"/>
        <end position="103"/>
    </location>
</feature>
<keyword evidence="6" id="KW-0732">Signal</keyword>
<evidence type="ECO:0000256" key="3">
    <source>
        <dbReference type="ARBA" id="ARBA00023157"/>
    </source>
</evidence>
<dbReference type="InterPro" id="IPR051216">
    <property type="entry name" value="Teneurin"/>
</dbReference>
<dbReference type="InterPro" id="IPR002049">
    <property type="entry name" value="LE_dom"/>
</dbReference>
<protein>
    <recommendedName>
        <fullName evidence="7">EGF-like domain-containing protein</fullName>
    </recommendedName>
</protein>
<dbReference type="Pfam" id="PF00053">
    <property type="entry name" value="EGF_laminin"/>
    <property type="match status" value="1"/>
</dbReference>
<dbReference type="Gene3D" id="2.10.25.10">
    <property type="entry name" value="Laminin"/>
    <property type="match status" value="3"/>
</dbReference>
<evidence type="ECO:0000256" key="5">
    <source>
        <dbReference type="SAM" id="Phobius"/>
    </source>
</evidence>
<evidence type="ECO:0000256" key="2">
    <source>
        <dbReference type="ARBA" id="ARBA00022737"/>
    </source>
</evidence>
<dbReference type="Proteomes" id="UP000270924">
    <property type="component" value="Unassembled WGS sequence"/>
</dbReference>
<dbReference type="FunCoup" id="A0A3P7EC87">
    <property type="interactions" value="82"/>
</dbReference>
<organism evidence="8 9">
    <name type="scientific">Wuchereria bancrofti</name>
    <dbReference type="NCBI Taxonomy" id="6293"/>
    <lineage>
        <taxon>Eukaryota</taxon>
        <taxon>Metazoa</taxon>
        <taxon>Ecdysozoa</taxon>
        <taxon>Nematoda</taxon>
        <taxon>Chromadorea</taxon>
        <taxon>Rhabditida</taxon>
        <taxon>Spirurina</taxon>
        <taxon>Spiruromorpha</taxon>
        <taxon>Filarioidea</taxon>
        <taxon>Onchocercidae</taxon>
        <taxon>Wuchereria</taxon>
    </lineage>
</organism>